<evidence type="ECO:0000256" key="1">
    <source>
        <dbReference type="ARBA" id="ARBA00023125"/>
    </source>
</evidence>
<accession>A0AA37SWR1</accession>
<dbReference type="AlphaFoldDB" id="A0AA37SWR1"/>
<dbReference type="GO" id="GO:0005829">
    <property type="term" value="C:cytosol"/>
    <property type="evidence" value="ECO:0007669"/>
    <property type="project" value="TreeGrafter"/>
</dbReference>
<evidence type="ECO:0000259" key="2">
    <source>
        <dbReference type="PROSITE" id="PS50943"/>
    </source>
</evidence>
<gene>
    <name evidence="3" type="ORF">GCM10007940_48270</name>
</gene>
<dbReference type="PANTHER" id="PTHR46797:SF1">
    <property type="entry name" value="METHYLPHOSPHONATE SYNTHASE"/>
    <property type="match status" value="1"/>
</dbReference>
<comment type="caution">
    <text evidence="3">The sequence shown here is derived from an EMBL/GenBank/DDBJ whole genome shotgun (WGS) entry which is preliminary data.</text>
</comment>
<proteinExistence type="predicted"/>
<dbReference type="EMBL" id="BSOH01000040">
    <property type="protein sequence ID" value="GLR20211.1"/>
    <property type="molecule type" value="Genomic_DNA"/>
</dbReference>
<dbReference type="InterPro" id="IPR010982">
    <property type="entry name" value="Lambda_DNA-bd_dom_sf"/>
</dbReference>
<dbReference type="SUPFAM" id="SSF47413">
    <property type="entry name" value="lambda repressor-like DNA-binding domains"/>
    <property type="match status" value="1"/>
</dbReference>
<evidence type="ECO:0000313" key="4">
    <source>
        <dbReference type="Proteomes" id="UP001156666"/>
    </source>
</evidence>
<name>A0AA37SWR1_9BACT</name>
<keyword evidence="1" id="KW-0238">DNA-binding</keyword>
<reference evidence="3" key="1">
    <citation type="journal article" date="2014" name="Int. J. Syst. Evol. Microbiol.">
        <title>Complete genome sequence of Corynebacterium casei LMG S-19264T (=DSM 44701T), isolated from a smear-ripened cheese.</title>
        <authorList>
            <consortium name="US DOE Joint Genome Institute (JGI-PGF)"/>
            <person name="Walter F."/>
            <person name="Albersmeier A."/>
            <person name="Kalinowski J."/>
            <person name="Ruckert C."/>
        </authorList>
    </citation>
    <scope>NUCLEOTIDE SEQUENCE</scope>
    <source>
        <strain evidence="3">NBRC 108769</strain>
    </source>
</reference>
<keyword evidence="4" id="KW-1185">Reference proteome</keyword>
<dbReference type="PANTHER" id="PTHR46797">
    <property type="entry name" value="HTH-TYPE TRANSCRIPTIONAL REGULATOR"/>
    <property type="match status" value="1"/>
</dbReference>
<reference evidence="3" key="2">
    <citation type="submission" date="2023-01" db="EMBL/GenBank/DDBJ databases">
        <title>Draft genome sequence of Portibacter lacus strain NBRC 108769.</title>
        <authorList>
            <person name="Sun Q."/>
            <person name="Mori K."/>
        </authorList>
    </citation>
    <scope>NUCLEOTIDE SEQUENCE</scope>
    <source>
        <strain evidence="3">NBRC 108769</strain>
    </source>
</reference>
<dbReference type="CDD" id="cd00093">
    <property type="entry name" value="HTH_XRE"/>
    <property type="match status" value="1"/>
</dbReference>
<dbReference type="GO" id="GO:0003700">
    <property type="term" value="F:DNA-binding transcription factor activity"/>
    <property type="evidence" value="ECO:0007669"/>
    <property type="project" value="TreeGrafter"/>
</dbReference>
<dbReference type="SMART" id="SM00530">
    <property type="entry name" value="HTH_XRE"/>
    <property type="match status" value="1"/>
</dbReference>
<dbReference type="Proteomes" id="UP001156666">
    <property type="component" value="Unassembled WGS sequence"/>
</dbReference>
<feature type="domain" description="HTH cro/C1-type" evidence="2">
    <location>
        <begin position="13"/>
        <end position="67"/>
    </location>
</feature>
<dbReference type="PROSITE" id="PS50943">
    <property type="entry name" value="HTH_CROC1"/>
    <property type="match status" value="1"/>
</dbReference>
<sequence length="121" mass="13418">MFMSTVETISSNIKKLRELKDLSQKEVSAASGVPQGQYSRIENAKVEPSISTLEKLAAVFEVSLSEFFNNGPLDEDINLSILEKVKMIDTLHDDEQSALIKMIDLAIANKKMKDSLKAMIA</sequence>
<dbReference type="Pfam" id="PF01381">
    <property type="entry name" value="HTH_3"/>
    <property type="match status" value="1"/>
</dbReference>
<organism evidence="3 4">
    <name type="scientific">Portibacter lacus</name>
    <dbReference type="NCBI Taxonomy" id="1099794"/>
    <lineage>
        <taxon>Bacteria</taxon>
        <taxon>Pseudomonadati</taxon>
        <taxon>Bacteroidota</taxon>
        <taxon>Saprospiria</taxon>
        <taxon>Saprospirales</taxon>
        <taxon>Haliscomenobacteraceae</taxon>
        <taxon>Portibacter</taxon>
    </lineage>
</organism>
<dbReference type="Gene3D" id="1.10.260.40">
    <property type="entry name" value="lambda repressor-like DNA-binding domains"/>
    <property type="match status" value="1"/>
</dbReference>
<protein>
    <recommendedName>
        <fullName evidence="2">HTH cro/C1-type domain-containing protein</fullName>
    </recommendedName>
</protein>
<dbReference type="InterPro" id="IPR050807">
    <property type="entry name" value="TransReg_Diox_bact_type"/>
</dbReference>
<dbReference type="InterPro" id="IPR001387">
    <property type="entry name" value="Cro/C1-type_HTH"/>
</dbReference>
<dbReference type="GO" id="GO:0003677">
    <property type="term" value="F:DNA binding"/>
    <property type="evidence" value="ECO:0007669"/>
    <property type="project" value="UniProtKB-KW"/>
</dbReference>
<evidence type="ECO:0000313" key="3">
    <source>
        <dbReference type="EMBL" id="GLR20211.1"/>
    </source>
</evidence>